<gene>
    <name evidence="1" type="ORF">GCM10012287_53110</name>
</gene>
<accession>A0ABQ2MT75</accession>
<dbReference type="EMBL" id="BMMP01000024">
    <property type="protein sequence ID" value="GGO57374.1"/>
    <property type="molecule type" value="Genomic_DNA"/>
</dbReference>
<dbReference type="RefSeq" id="WP_189039731.1">
    <property type="nucleotide sequence ID" value="NZ_BMMP01000024.1"/>
</dbReference>
<sequence length="75" mass="7821">MTTGQQADSRKIKEAEEAREALVAALRRAGVQLPATDVRVPLGAGRATYAFVNLGECSAPVARDLAAVIEKGAGR</sequence>
<dbReference type="Proteomes" id="UP000631535">
    <property type="component" value="Unassembled WGS sequence"/>
</dbReference>
<keyword evidence="2" id="KW-1185">Reference proteome</keyword>
<name>A0ABQ2MT75_9ACTN</name>
<proteinExistence type="predicted"/>
<protein>
    <submittedName>
        <fullName evidence="1">Uncharacterized protein</fullName>
    </submittedName>
</protein>
<organism evidence="1 2">
    <name type="scientific">Streptomyces daqingensis</name>
    <dbReference type="NCBI Taxonomy" id="1472640"/>
    <lineage>
        <taxon>Bacteria</taxon>
        <taxon>Bacillati</taxon>
        <taxon>Actinomycetota</taxon>
        <taxon>Actinomycetes</taxon>
        <taxon>Kitasatosporales</taxon>
        <taxon>Streptomycetaceae</taxon>
        <taxon>Streptomyces</taxon>
    </lineage>
</organism>
<reference evidence="2" key="1">
    <citation type="journal article" date="2019" name="Int. J. Syst. Evol. Microbiol.">
        <title>The Global Catalogue of Microorganisms (GCM) 10K type strain sequencing project: providing services to taxonomists for standard genome sequencing and annotation.</title>
        <authorList>
            <consortium name="The Broad Institute Genomics Platform"/>
            <consortium name="The Broad Institute Genome Sequencing Center for Infectious Disease"/>
            <person name="Wu L."/>
            <person name="Ma J."/>
        </authorList>
    </citation>
    <scope>NUCLEOTIDE SEQUENCE [LARGE SCALE GENOMIC DNA]</scope>
    <source>
        <strain evidence="2">CGMCC 4.7178</strain>
    </source>
</reference>
<comment type="caution">
    <text evidence="1">The sequence shown here is derived from an EMBL/GenBank/DDBJ whole genome shotgun (WGS) entry which is preliminary data.</text>
</comment>
<evidence type="ECO:0000313" key="1">
    <source>
        <dbReference type="EMBL" id="GGO57374.1"/>
    </source>
</evidence>
<evidence type="ECO:0000313" key="2">
    <source>
        <dbReference type="Proteomes" id="UP000631535"/>
    </source>
</evidence>